<dbReference type="STRING" id="1835254.CL55_00011570"/>
<evidence type="ECO:0000256" key="11">
    <source>
        <dbReference type="ARBA" id="ARBA00039567"/>
    </source>
</evidence>
<organism evidence="16 17">
    <name type="scientific">Polynucleobacter duraquae</name>
    <dbReference type="NCBI Taxonomy" id="1835254"/>
    <lineage>
        <taxon>Bacteria</taxon>
        <taxon>Pseudomonadati</taxon>
        <taxon>Pseudomonadota</taxon>
        <taxon>Betaproteobacteria</taxon>
        <taxon>Burkholderiales</taxon>
        <taxon>Burkholderiaceae</taxon>
        <taxon>Polynucleobacter</taxon>
    </lineage>
</organism>
<dbReference type="SUPFAM" id="SSF47384">
    <property type="entry name" value="Homodimeric domain of signal transducing histidine kinase"/>
    <property type="match status" value="1"/>
</dbReference>
<proteinExistence type="predicted"/>
<dbReference type="PATRIC" id="fig|576611.7.peg.1173"/>
<keyword evidence="17" id="KW-1185">Reference proteome</keyword>
<sequence>MLSAGLLRNSFKGAASAAPFFPTLLDQMPNAIVVFEADNQQLVYVNPAAESALDLSRKSLEGQSVRDLFGSNESLNHMIEEVKAGHFSAKRQEMMLHSLPGSIHQESIPAHVVVASLEDPSLIMMEWFPIDQQLRSERDERVTQQVEANKQLMSNLAHEIKNPLGGIRGAAQLLEFELPEKGLREYTQVIIKESDRLQNLVDRLLAPHRKAHAMESFNVHEALERVRSLVLAEFPKGLRIIRNYDTSLPEVLGDREQLIQAVLNIAHNAAQALTEEIAQGTAQIELKTRVARSVTISKQRYKMAMDLHVIDNGPGIPEDIRERIFFPLVSGRDGGSGLGLTLAQTFVQQHQGFIACDSRPGRTDFQIQIPYRRQEKVI</sequence>
<dbReference type="Pfam" id="PF00512">
    <property type="entry name" value="HisKA"/>
    <property type="match status" value="1"/>
</dbReference>
<evidence type="ECO:0000256" key="4">
    <source>
        <dbReference type="ARBA" id="ARBA00022679"/>
    </source>
</evidence>
<dbReference type="EC" id="2.7.13.3" evidence="2"/>
<evidence type="ECO:0000259" key="15">
    <source>
        <dbReference type="PROSITE" id="PS50112"/>
    </source>
</evidence>
<dbReference type="SMART" id="SM00091">
    <property type="entry name" value="PAS"/>
    <property type="match status" value="1"/>
</dbReference>
<keyword evidence="3" id="KW-0597">Phosphoprotein</keyword>
<gene>
    <name evidence="16" type="ORF">CL55_00011570</name>
</gene>
<dbReference type="Proteomes" id="UP000061135">
    <property type="component" value="Chromosome"/>
</dbReference>
<comment type="catalytic activity">
    <reaction evidence="1">
        <text>ATP + protein L-histidine = ADP + protein N-phospho-L-histidine.</text>
        <dbReference type="EC" id="2.7.13.3"/>
    </reaction>
</comment>
<keyword evidence="6 16" id="KW-0418">Kinase</keyword>
<dbReference type="Gene3D" id="1.10.287.130">
    <property type="match status" value="1"/>
</dbReference>
<evidence type="ECO:0000256" key="2">
    <source>
        <dbReference type="ARBA" id="ARBA00012438"/>
    </source>
</evidence>
<dbReference type="RefSeq" id="WP_046330265.1">
    <property type="nucleotide sequence ID" value="NZ_CP007501.1"/>
</dbReference>
<keyword evidence="7" id="KW-0067">ATP-binding</keyword>
<evidence type="ECO:0000256" key="5">
    <source>
        <dbReference type="ARBA" id="ARBA00022741"/>
    </source>
</evidence>
<dbReference type="PROSITE" id="PS50109">
    <property type="entry name" value="HIS_KIN"/>
    <property type="match status" value="1"/>
</dbReference>
<evidence type="ECO:0000259" key="14">
    <source>
        <dbReference type="PROSITE" id="PS50109"/>
    </source>
</evidence>
<dbReference type="InterPro" id="IPR035965">
    <property type="entry name" value="PAS-like_dom_sf"/>
</dbReference>
<evidence type="ECO:0000313" key="17">
    <source>
        <dbReference type="Proteomes" id="UP000061135"/>
    </source>
</evidence>
<dbReference type="PANTHER" id="PTHR43065:SF16">
    <property type="entry name" value="SENSORY HISTIDINE KINASE_PHOSPHATASE NTRB"/>
    <property type="match status" value="1"/>
</dbReference>
<dbReference type="SMART" id="SM00387">
    <property type="entry name" value="HATPase_c"/>
    <property type="match status" value="1"/>
</dbReference>
<dbReference type="SMART" id="SM00388">
    <property type="entry name" value="HisKA"/>
    <property type="match status" value="1"/>
</dbReference>
<reference evidence="16 17" key="1">
    <citation type="submission" date="2014-03" db="EMBL/GenBank/DDBJ databases">
        <title>Genome of Polynucleobacter strain MWH-MoK4.</title>
        <authorList>
            <person name="Hahn M.W."/>
        </authorList>
    </citation>
    <scope>NUCLEOTIDE SEQUENCE [LARGE SCALE GENOMIC DNA]</scope>
    <source>
        <strain evidence="16 17">MWH-MoK4</strain>
    </source>
</reference>
<dbReference type="PROSITE" id="PS50112">
    <property type="entry name" value="PAS"/>
    <property type="match status" value="1"/>
</dbReference>
<keyword evidence="4 16" id="KW-0808">Transferase</keyword>
<dbReference type="SUPFAM" id="SSF55874">
    <property type="entry name" value="ATPase domain of HSP90 chaperone/DNA topoisomerase II/histidine kinase"/>
    <property type="match status" value="1"/>
</dbReference>
<evidence type="ECO:0000256" key="9">
    <source>
        <dbReference type="ARBA" id="ARBA00023231"/>
    </source>
</evidence>
<dbReference type="Pfam" id="PF13426">
    <property type="entry name" value="PAS_9"/>
    <property type="match status" value="1"/>
</dbReference>
<evidence type="ECO:0000256" key="6">
    <source>
        <dbReference type="ARBA" id="ARBA00022777"/>
    </source>
</evidence>
<dbReference type="InterPro" id="IPR036097">
    <property type="entry name" value="HisK_dim/P_sf"/>
</dbReference>
<evidence type="ECO:0000256" key="3">
    <source>
        <dbReference type="ARBA" id="ARBA00022553"/>
    </source>
</evidence>
<dbReference type="Gene3D" id="3.30.450.20">
    <property type="entry name" value="PAS domain"/>
    <property type="match status" value="1"/>
</dbReference>
<accession>A0A0E3ZMB7</accession>
<evidence type="ECO:0000256" key="10">
    <source>
        <dbReference type="ARBA" id="ARBA00037696"/>
    </source>
</evidence>
<dbReference type="OrthoDB" id="9789238at2"/>
<feature type="domain" description="Histidine kinase" evidence="14">
    <location>
        <begin position="155"/>
        <end position="373"/>
    </location>
</feature>
<evidence type="ECO:0000313" key="16">
    <source>
        <dbReference type="EMBL" id="AKD25490.1"/>
    </source>
</evidence>
<dbReference type="InterPro" id="IPR036890">
    <property type="entry name" value="HATPase_C_sf"/>
</dbReference>
<comment type="function">
    <text evidence="10">Member of the two-component regulatory system NtrB/NtrC, which controls expression of the nitrogen-regulated (ntr) genes in response to nitrogen limitation. Under conditions of nitrogen limitation, NtrB autophosphorylates and transfers the phosphoryl group to NtrC. In the presence of nitrogen, acts as a phosphatase that dephosphorylates and inactivates NtrC.</text>
</comment>
<dbReference type="EMBL" id="CP007501">
    <property type="protein sequence ID" value="AKD25490.1"/>
    <property type="molecule type" value="Genomic_DNA"/>
</dbReference>
<dbReference type="InterPro" id="IPR000014">
    <property type="entry name" value="PAS"/>
</dbReference>
<keyword evidence="8" id="KW-0902">Two-component regulatory system</keyword>
<dbReference type="PRINTS" id="PR00344">
    <property type="entry name" value="BCTRLSENSOR"/>
</dbReference>
<dbReference type="InterPro" id="IPR003661">
    <property type="entry name" value="HisK_dim/P_dom"/>
</dbReference>
<name>A0A0E3ZMB7_9BURK</name>
<dbReference type="NCBIfam" id="NF008293">
    <property type="entry name" value="PRK11073.1"/>
    <property type="match status" value="1"/>
</dbReference>
<protein>
    <recommendedName>
        <fullName evidence="11">Sensory histidine kinase/phosphatase NtrB</fullName>
        <ecNumber evidence="2">2.7.13.3</ecNumber>
    </recommendedName>
    <alternativeName>
        <fullName evidence="12">Nitrogen regulation protein NR(II)</fullName>
    </alternativeName>
    <alternativeName>
        <fullName evidence="13">Nitrogen regulator II</fullName>
    </alternativeName>
</protein>
<dbReference type="GO" id="GO:0005524">
    <property type="term" value="F:ATP binding"/>
    <property type="evidence" value="ECO:0007669"/>
    <property type="project" value="UniProtKB-KW"/>
</dbReference>
<feature type="domain" description="PAS" evidence="15">
    <location>
        <begin position="17"/>
        <end position="69"/>
    </location>
</feature>
<dbReference type="PANTHER" id="PTHR43065">
    <property type="entry name" value="SENSOR HISTIDINE KINASE"/>
    <property type="match status" value="1"/>
</dbReference>
<keyword evidence="5" id="KW-0547">Nucleotide-binding</keyword>
<dbReference type="AlphaFoldDB" id="A0A0E3ZMB7"/>
<evidence type="ECO:0000256" key="8">
    <source>
        <dbReference type="ARBA" id="ARBA00023012"/>
    </source>
</evidence>
<dbReference type="SUPFAM" id="SSF55785">
    <property type="entry name" value="PYP-like sensor domain (PAS domain)"/>
    <property type="match status" value="1"/>
</dbReference>
<dbReference type="Gene3D" id="3.30.565.10">
    <property type="entry name" value="Histidine kinase-like ATPase, C-terminal domain"/>
    <property type="match status" value="1"/>
</dbReference>
<keyword evidence="9" id="KW-0535">Nitrogen fixation</keyword>
<evidence type="ECO:0000256" key="12">
    <source>
        <dbReference type="ARBA" id="ARBA00042313"/>
    </source>
</evidence>
<dbReference type="Pfam" id="PF02518">
    <property type="entry name" value="HATPase_c"/>
    <property type="match status" value="1"/>
</dbReference>
<evidence type="ECO:0000256" key="1">
    <source>
        <dbReference type="ARBA" id="ARBA00000085"/>
    </source>
</evidence>
<dbReference type="InterPro" id="IPR005467">
    <property type="entry name" value="His_kinase_dom"/>
</dbReference>
<dbReference type="CDD" id="cd00082">
    <property type="entry name" value="HisKA"/>
    <property type="match status" value="1"/>
</dbReference>
<dbReference type="HOGENOM" id="CLU_000445_114_39_4"/>
<dbReference type="GO" id="GO:0000155">
    <property type="term" value="F:phosphorelay sensor kinase activity"/>
    <property type="evidence" value="ECO:0007669"/>
    <property type="project" value="InterPro"/>
</dbReference>
<dbReference type="InterPro" id="IPR003594">
    <property type="entry name" value="HATPase_dom"/>
</dbReference>
<evidence type="ECO:0000256" key="7">
    <source>
        <dbReference type="ARBA" id="ARBA00022840"/>
    </source>
</evidence>
<dbReference type="InterPro" id="IPR004358">
    <property type="entry name" value="Sig_transdc_His_kin-like_C"/>
</dbReference>
<evidence type="ECO:0000256" key="13">
    <source>
        <dbReference type="ARBA" id="ARBA00043094"/>
    </source>
</evidence>
<dbReference type="KEGG" id="pdq:CL55_00011570"/>